<dbReference type="GO" id="GO:0006979">
    <property type="term" value="P:response to oxidative stress"/>
    <property type="evidence" value="ECO:0007669"/>
    <property type="project" value="TreeGrafter"/>
</dbReference>
<keyword evidence="3" id="KW-0496">Mitochondrion</keyword>
<feature type="region of interest" description="Disordered" evidence="5">
    <location>
        <begin position="1"/>
        <end position="27"/>
    </location>
</feature>
<comment type="caution">
    <text evidence="7">The sequence shown here is derived from an EMBL/GenBank/DDBJ whole genome shotgun (WGS) entry which is preliminary data.</text>
</comment>
<evidence type="ECO:0000256" key="4">
    <source>
        <dbReference type="ARBA" id="ARBA00040604"/>
    </source>
</evidence>
<dbReference type="InterPro" id="IPR006571">
    <property type="entry name" value="TLDc_dom"/>
</dbReference>
<evidence type="ECO:0000256" key="3">
    <source>
        <dbReference type="ARBA" id="ARBA00023128"/>
    </source>
</evidence>
<dbReference type="EMBL" id="JADGJW010000009">
    <property type="protein sequence ID" value="KAJ3227886.1"/>
    <property type="molecule type" value="Genomic_DNA"/>
</dbReference>
<evidence type="ECO:0000256" key="5">
    <source>
        <dbReference type="SAM" id="MobiDB-lite"/>
    </source>
</evidence>
<evidence type="ECO:0000256" key="1">
    <source>
        <dbReference type="ARBA" id="ARBA00004173"/>
    </source>
</evidence>
<proteinExistence type="inferred from homology"/>
<evidence type="ECO:0000256" key="2">
    <source>
        <dbReference type="ARBA" id="ARBA00009540"/>
    </source>
</evidence>
<evidence type="ECO:0000259" key="6">
    <source>
        <dbReference type="PROSITE" id="PS51886"/>
    </source>
</evidence>
<dbReference type="Proteomes" id="UP001211065">
    <property type="component" value="Unassembled WGS sequence"/>
</dbReference>
<comment type="subcellular location">
    <subcellularLocation>
        <location evidence="1">Mitochondrion</location>
    </subcellularLocation>
</comment>
<dbReference type="GO" id="GO:0005739">
    <property type="term" value="C:mitochondrion"/>
    <property type="evidence" value="ECO:0007669"/>
    <property type="project" value="UniProtKB-SubCell"/>
</dbReference>
<dbReference type="PANTHER" id="PTHR23354:SF62">
    <property type="entry name" value="MUSTARD, ISOFORM V"/>
    <property type="match status" value="1"/>
</dbReference>
<dbReference type="SMART" id="SM00584">
    <property type="entry name" value="TLDc"/>
    <property type="match status" value="1"/>
</dbReference>
<dbReference type="Pfam" id="PF07534">
    <property type="entry name" value="TLD"/>
    <property type="match status" value="1"/>
</dbReference>
<comment type="similarity">
    <text evidence="2">Belongs to the OXR1 family.</text>
</comment>
<accession>A0AAD5U7Z7</accession>
<dbReference type="PANTHER" id="PTHR23354">
    <property type="entry name" value="NUCLEOLAR PROTEIN 7/ESTROGEN RECEPTOR COACTIVATOR-RELATED"/>
    <property type="match status" value="1"/>
</dbReference>
<gene>
    <name evidence="7" type="primary">OXR1_2</name>
    <name evidence="7" type="ORF">HK099_008296</name>
</gene>
<feature type="compositionally biased region" description="Basic and acidic residues" evidence="5">
    <location>
        <begin position="16"/>
        <end position="27"/>
    </location>
</feature>
<organism evidence="7 8">
    <name type="scientific">Clydaea vesicula</name>
    <dbReference type="NCBI Taxonomy" id="447962"/>
    <lineage>
        <taxon>Eukaryota</taxon>
        <taxon>Fungi</taxon>
        <taxon>Fungi incertae sedis</taxon>
        <taxon>Chytridiomycota</taxon>
        <taxon>Chytridiomycota incertae sedis</taxon>
        <taxon>Chytridiomycetes</taxon>
        <taxon>Lobulomycetales</taxon>
        <taxon>Lobulomycetaceae</taxon>
        <taxon>Clydaea</taxon>
    </lineage>
</organism>
<sequence>MNLHPEQHLKKTAKSKRFENSNHEYSNNKDIKLENSYIFDGILNFNPSKEIPVSSSVELPTQEFYEKKTDLSKSKSPQLGFFSRLLNQLNFSDESESESEHEFENQYEHIDRNEVDHVMDSIKDTNPSKKDEKIEGTKPLYDSVKSLEKSEEHPSQDNISVNSNSLSYQENFPDSLSDFFWDLFGLKHSAIKNLNKVNNDTPVNTPISNNLFEINDDQCWDSIKKKRKIIKFQGYENENKKSTSFFSPEKENSTYVDAYLKTENGADFCENVSKLEKLEFLRQQTSSGKDDRQGKVLEENSLQEGIMFQNLAQDLLPNLPPLYQEALTWNLVYSIEKHGVSLKTLYSRCFDAGPCLLLIKDDKGNTFGAFSNQEFAVNVGYFGNGLCFLWKWDVKKKKIEVFKATGANEYLVLCETHFIAFGGGEGKFGLWIDEDLLNGYSGHCQTFNNPDLSLVDIDDEDMKEIEGEKNSTDVKSIEIDGSVTNSKVKNNIEDELVDVTTTSHGRLNVDEQITARNGRKTSVDVGRFEIAQLEIWNFII</sequence>
<protein>
    <recommendedName>
        <fullName evidence="4">Oxidation resistance protein 1</fullName>
    </recommendedName>
</protein>
<name>A0AAD5U7Z7_9FUNG</name>
<dbReference type="PROSITE" id="PS51886">
    <property type="entry name" value="TLDC"/>
    <property type="match status" value="1"/>
</dbReference>
<feature type="domain" description="TLDc" evidence="6">
    <location>
        <begin position="305"/>
        <end position="471"/>
    </location>
</feature>
<keyword evidence="8" id="KW-1185">Reference proteome</keyword>
<feature type="compositionally biased region" description="Basic and acidic residues" evidence="5">
    <location>
        <begin position="119"/>
        <end position="136"/>
    </location>
</feature>
<dbReference type="AlphaFoldDB" id="A0AAD5U7Z7"/>
<feature type="region of interest" description="Disordered" evidence="5">
    <location>
        <begin position="119"/>
        <end position="138"/>
    </location>
</feature>
<evidence type="ECO:0000313" key="8">
    <source>
        <dbReference type="Proteomes" id="UP001211065"/>
    </source>
</evidence>
<evidence type="ECO:0000313" key="7">
    <source>
        <dbReference type="EMBL" id="KAJ3227886.1"/>
    </source>
</evidence>
<dbReference type="GO" id="GO:0005634">
    <property type="term" value="C:nucleus"/>
    <property type="evidence" value="ECO:0007669"/>
    <property type="project" value="TreeGrafter"/>
</dbReference>
<reference evidence="7" key="1">
    <citation type="submission" date="2020-05" db="EMBL/GenBank/DDBJ databases">
        <title>Phylogenomic resolution of chytrid fungi.</title>
        <authorList>
            <person name="Stajich J.E."/>
            <person name="Amses K."/>
            <person name="Simmons R."/>
            <person name="Seto K."/>
            <person name="Myers J."/>
            <person name="Bonds A."/>
            <person name="Quandt C.A."/>
            <person name="Barry K."/>
            <person name="Liu P."/>
            <person name="Grigoriev I."/>
            <person name="Longcore J.E."/>
            <person name="James T.Y."/>
        </authorList>
    </citation>
    <scope>NUCLEOTIDE SEQUENCE</scope>
    <source>
        <strain evidence="7">JEL0476</strain>
    </source>
</reference>